<evidence type="ECO:0000313" key="2">
    <source>
        <dbReference type="Proteomes" id="UP000531561"/>
    </source>
</evidence>
<accession>A0A8H6ASG2</accession>
<protein>
    <submittedName>
        <fullName evidence="1">Uncharacterized protein</fullName>
    </submittedName>
</protein>
<dbReference type="OrthoDB" id="10330114at2759"/>
<proteinExistence type="predicted"/>
<gene>
    <name evidence="1" type="ORF">Bfra_008210</name>
</gene>
<name>A0A8H6ASG2_9HELO</name>
<dbReference type="EMBL" id="JABFCT010000009">
    <property type="protein sequence ID" value="KAF5872933.1"/>
    <property type="molecule type" value="Genomic_DNA"/>
</dbReference>
<dbReference type="RefSeq" id="XP_037191879.1">
    <property type="nucleotide sequence ID" value="XM_037338573.1"/>
</dbReference>
<dbReference type="GeneID" id="59262265"/>
<dbReference type="AlphaFoldDB" id="A0A8H6ASG2"/>
<evidence type="ECO:0000313" key="1">
    <source>
        <dbReference type="EMBL" id="KAF5872933.1"/>
    </source>
</evidence>
<comment type="caution">
    <text evidence="1">The sequence shown here is derived from an EMBL/GenBank/DDBJ whole genome shotgun (WGS) entry which is preliminary data.</text>
</comment>
<sequence>MLELERFLKPWGLELRNGCKRAQGCVELIIIDANEAKGPGHRSLKHTTFKSRTAIGLNFRR</sequence>
<reference evidence="1 2" key="1">
    <citation type="journal article" date="2020" name="Phytopathology">
        <title>A high-quality genome resource of Botrytis fragariae, a new and rapidly spreading fungal pathogen causing strawberry gray mold in the U.S.A.</title>
        <authorList>
            <person name="Wu Y."/>
            <person name="Saski C.A."/>
            <person name="Schnabel G."/>
            <person name="Xiao S."/>
            <person name="Hu M."/>
        </authorList>
    </citation>
    <scope>NUCLEOTIDE SEQUENCE [LARGE SCALE GENOMIC DNA]</scope>
    <source>
        <strain evidence="1 2">BVB16</strain>
    </source>
</reference>
<organism evidence="1 2">
    <name type="scientific">Botrytis fragariae</name>
    <dbReference type="NCBI Taxonomy" id="1964551"/>
    <lineage>
        <taxon>Eukaryota</taxon>
        <taxon>Fungi</taxon>
        <taxon>Dikarya</taxon>
        <taxon>Ascomycota</taxon>
        <taxon>Pezizomycotina</taxon>
        <taxon>Leotiomycetes</taxon>
        <taxon>Helotiales</taxon>
        <taxon>Sclerotiniaceae</taxon>
        <taxon>Botrytis</taxon>
    </lineage>
</organism>
<keyword evidence="2" id="KW-1185">Reference proteome</keyword>
<dbReference type="Proteomes" id="UP000531561">
    <property type="component" value="Unassembled WGS sequence"/>
</dbReference>